<evidence type="ECO:0000256" key="1">
    <source>
        <dbReference type="SAM" id="Coils"/>
    </source>
</evidence>
<proteinExistence type="predicted"/>
<evidence type="ECO:0000313" key="3">
    <source>
        <dbReference type="EMBL" id="GEU63554.1"/>
    </source>
</evidence>
<gene>
    <name evidence="3" type="ORF">Tci_035532</name>
</gene>
<keyword evidence="1" id="KW-0175">Coiled coil</keyword>
<evidence type="ECO:0000256" key="2">
    <source>
        <dbReference type="SAM" id="MobiDB-lite"/>
    </source>
</evidence>
<comment type="caution">
    <text evidence="3">The sequence shown here is derived from an EMBL/GenBank/DDBJ whole genome shotgun (WGS) entry which is preliminary data.</text>
</comment>
<reference evidence="3" key="1">
    <citation type="journal article" date="2019" name="Sci. Rep.">
        <title>Draft genome of Tanacetum cinerariifolium, the natural source of mosquito coil.</title>
        <authorList>
            <person name="Yamashiro T."/>
            <person name="Shiraishi A."/>
            <person name="Satake H."/>
            <person name="Nakayama K."/>
        </authorList>
    </citation>
    <scope>NUCLEOTIDE SEQUENCE</scope>
</reference>
<sequence>MLDRTHYDSWSQRIRLYCRGKENRIYILQSIDHGPFELGTTRDTLGTTPKRGVLLGPEKPRTYDHLNENEEKRFDTDVHQSSPKKTESQLYDEFKCFKMLLGENINEYYVRFHKLVNYIRNIRMTMPNIQLNSKFVNNMSPEWDRMFRVDRIRIKGTLLGKMNCTQPKRQQNSDYFMDKMLLMQAQENGAVLDEEDLLFLTREQTNNFDVDVAGLTNQQAGPSNASTLSEVHDLENAIDPCDDNQAEHEIHHEVQHKNTIDSTMDDMGNSNVTSYEQYLSVNDISVVPSFASSISNDAYVLHDNNAYVPHDPLVTKLNIYKEQVAIYEQCARFELTLRKQKIDEQMSILIRDRNQKEENLKKELHSLKLQLNSTIQNNKIIEENVTALKQEFKQKETKFLTDFSNLKNLKDKLENKLYSQDQSIQTVHMMLKPIKSYKQNAEIAIGVQNPFYLKHAKRAQPAFYDGNELLKPHHVLSLLPHLRKT</sequence>
<organism evidence="3">
    <name type="scientific">Tanacetum cinerariifolium</name>
    <name type="common">Dalmatian daisy</name>
    <name type="synonym">Chrysanthemum cinerariifolium</name>
    <dbReference type="NCBI Taxonomy" id="118510"/>
    <lineage>
        <taxon>Eukaryota</taxon>
        <taxon>Viridiplantae</taxon>
        <taxon>Streptophyta</taxon>
        <taxon>Embryophyta</taxon>
        <taxon>Tracheophyta</taxon>
        <taxon>Spermatophyta</taxon>
        <taxon>Magnoliopsida</taxon>
        <taxon>eudicotyledons</taxon>
        <taxon>Gunneridae</taxon>
        <taxon>Pentapetalae</taxon>
        <taxon>asterids</taxon>
        <taxon>campanulids</taxon>
        <taxon>Asterales</taxon>
        <taxon>Asteraceae</taxon>
        <taxon>Asteroideae</taxon>
        <taxon>Anthemideae</taxon>
        <taxon>Anthemidinae</taxon>
        <taxon>Tanacetum</taxon>
    </lineage>
</organism>
<feature type="coiled-coil region" evidence="1">
    <location>
        <begin position="339"/>
        <end position="398"/>
    </location>
</feature>
<name>A0A6L2LTC2_TANCI</name>
<feature type="region of interest" description="Disordered" evidence="2">
    <location>
        <begin position="47"/>
        <end position="84"/>
    </location>
</feature>
<accession>A0A6L2LTC2</accession>
<dbReference type="EMBL" id="BKCJ010004866">
    <property type="protein sequence ID" value="GEU63554.1"/>
    <property type="molecule type" value="Genomic_DNA"/>
</dbReference>
<feature type="compositionally biased region" description="Basic and acidic residues" evidence="2">
    <location>
        <begin position="58"/>
        <end position="84"/>
    </location>
</feature>
<dbReference type="AlphaFoldDB" id="A0A6L2LTC2"/>
<evidence type="ECO:0008006" key="4">
    <source>
        <dbReference type="Google" id="ProtNLM"/>
    </source>
</evidence>
<protein>
    <recommendedName>
        <fullName evidence="4">Integrase, catalytic region, zinc finger, CCHC-type, peptidase aspartic, catalytic</fullName>
    </recommendedName>
</protein>